<name>A0ABQ9GJR5_9NEOP</name>
<dbReference type="Proteomes" id="UP001159363">
    <property type="component" value="Chromosome 10"/>
</dbReference>
<proteinExistence type="predicted"/>
<sequence>MLSSRLGGRGGVVAILLVSHLGELGSFPGGVSSRFIPPLRSGFYPAALTTKPRLTRNMCNSHENHRQAQGRQTFAFKLAYRHGADTVELSIQLSDVTLRLPPACLRGREAREQKLFKVGEADALPSLHYVGGESIREMTHRPDPNLRYCIVRHDTHMRKTGVTRPGIDPGSPWWEASWLIAQPPLPSTFACRRRNAYVSALSLRCKASSLSAWFVRVERDTRQATSAVQLVEANLGGSIGCLNTWLGYSPSTWGNRVQFPTRSLPDFACGNRAGRCRWLASFLGALPFPLLFHSGVAIYSPRFTLISSQGHDVKSRPNCFTHMKREK</sequence>
<evidence type="ECO:0000313" key="1">
    <source>
        <dbReference type="EMBL" id="KAJ8872278.1"/>
    </source>
</evidence>
<evidence type="ECO:0000313" key="2">
    <source>
        <dbReference type="Proteomes" id="UP001159363"/>
    </source>
</evidence>
<gene>
    <name evidence="1" type="ORF">PR048_025880</name>
</gene>
<keyword evidence="2" id="KW-1185">Reference proteome</keyword>
<comment type="caution">
    <text evidence="1">The sequence shown here is derived from an EMBL/GenBank/DDBJ whole genome shotgun (WGS) entry which is preliminary data.</text>
</comment>
<protein>
    <submittedName>
        <fullName evidence="1">Uncharacterized protein</fullName>
    </submittedName>
</protein>
<reference evidence="1 2" key="1">
    <citation type="submission" date="2023-02" db="EMBL/GenBank/DDBJ databases">
        <title>LHISI_Scaffold_Assembly.</title>
        <authorList>
            <person name="Stuart O.P."/>
            <person name="Cleave R."/>
            <person name="Magrath M.J.L."/>
            <person name="Mikheyev A.S."/>
        </authorList>
    </citation>
    <scope>NUCLEOTIDE SEQUENCE [LARGE SCALE GENOMIC DNA]</scope>
    <source>
        <strain evidence="1">Daus_M_001</strain>
        <tissue evidence="1">Leg muscle</tissue>
    </source>
</reference>
<dbReference type="EMBL" id="JARBHB010000011">
    <property type="protein sequence ID" value="KAJ8872278.1"/>
    <property type="molecule type" value="Genomic_DNA"/>
</dbReference>
<organism evidence="1 2">
    <name type="scientific">Dryococelus australis</name>
    <dbReference type="NCBI Taxonomy" id="614101"/>
    <lineage>
        <taxon>Eukaryota</taxon>
        <taxon>Metazoa</taxon>
        <taxon>Ecdysozoa</taxon>
        <taxon>Arthropoda</taxon>
        <taxon>Hexapoda</taxon>
        <taxon>Insecta</taxon>
        <taxon>Pterygota</taxon>
        <taxon>Neoptera</taxon>
        <taxon>Polyneoptera</taxon>
        <taxon>Phasmatodea</taxon>
        <taxon>Verophasmatodea</taxon>
        <taxon>Anareolatae</taxon>
        <taxon>Phasmatidae</taxon>
        <taxon>Eurycanthinae</taxon>
        <taxon>Dryococelus</taxon>
    </lineage>
</organism>
<accession>A0ABQ9GJR5</accession>